<dbReference type="InterPro" id="IPR027417">
    <property type="entry name" value="P-loop_NTPase"/>
</dbReference>
<dbReference type="Proteomes" id="UP000239867">
    <property type="component" value="Chromosome"/>
</dbReference>
<keyword evidence="6 16" id="KW-0347">Helicase</keyword>
<sequence>MQALDPLRLPLAGRLLLEASAGTGKTWTLSLLVLRLVVERSLEIDHILVLTYTRAATAELKSRIRARLRQAQRFWQSGQDAAAAGLDAETAQVLNQILAQGPPGAGRRLDAAVSRMDEAAITTIHGFCQKVLQEQAFEAGLPFDQDLLVDESGLREEIMADFWRSRFYPLGPEESAMVASWWDGPQALLRELERSLAVADADIRPQLAPDARERSLTAVRESHASVAAKWQKQGGEVRAFLAGNKALSRDRTLYRQDNVARLVADMEALAANNDFPRLLPERLKLLDAGFMHRHLRKNHDPDWQAPPFCKDFAVFWQAYQELMHTWRLGWLLAARHDLKDGLARKKQEQRRFGYDDLLIRVEQALRQPALAAALGERFPAVLVDEFQDTDPVQYRIFTAIGSTPEHQLFCMIGDPKQAIYSFRGGDIFTYLRAKQDTEKSVAGACRTMNTNYRSAPGAIALVNTLFGRNERPFGFSGMDFYPVEPAGRAQDADLQVQGTAFLPLNLLLLPNAGQKALTKTEAAVAAAQRCAALIRRLLAPGGVCIKNRPLASGDIAVLVQSHRQAEQMKAALMAEGLASVYALKQSVFTSPEAEELSTLLAALMDPADRALAVAAFATSLFGSTARELYAARQQSALADEGARKLHEYRIRWQQYGVGPMLYRLFAQEKLSARLGSPAKGERRLTNFLHLAELLHEAECAAPGMERLLRWLGRERQEAGNSESRDERLMRLESDEHLVRISTWHSAKGLEYPIVFLPFLWDARGRTRADATLSALFHDRKTLRASLSFHATSAEQDLAQEEEDSEQMRLLYVALTRAIYCTFACWGRISDMEQTAMARLLHQDRKPDDDSALMTDCNRLNATEAGQLVRCIRPEEALLAEGAGANEISAEAAPLAARPFTGVIGLGYLNCSYSGMVAGLDALAAGDRDEVPLPETSPGPEAQDFIHIDTFPRGPQAGSCLHSLLEQLDFTRPAAAQAEVLGQVLERFGVDPRWAGALPGWLDGVLATHLPDSRMLAGLPPQDSWRELKFWFPVQAYPRLCTVLGLPHMGGRHAQGLMTGAMDLVFRHEGRFYIVDYKSNHLGGQTAYTAAAMQASMTQHQYQVQYRIYTLALHRLLRSRLAGYAYERDFGGVYYLFVRGMRPGSGQGIFHVRPEIGDIARLDALCGEAGHERR</sequence>
<dbReference type="PROSITE" id="PS51198">
    <property type="entry name" value="UVRD_HELICASE_ATP_BIND"/>
    <property type="match status" value="1"/>
</dbReference>
<evidence type="ECO:0000256" key="11">
    <source>
        <dbReference type="ARBA" id="ARBA00023204"/>
    </source>
</evidence>
<dbReference type="InterPro" id="IPR011604">
    <property type="entry name" value="PDDEXK-like_dom_sf"/>
</dbReference>
<keyword evidence="20" id="KW-1185">Reference proteome</keyword>
<dbReference type="Gene3D" id="3.40.50.300">
    <property type="entry name" value="P-loop containing nucleotide triphosphate hydrolases"/>
    <property type="match status" value="2"/>
</dbReference>
<evidence type="ECO:0000256" key="16">
    <source>
        <dbReference type="PROSITE-ProRule" id="PRU00560"/>
    </source>
</evidence>
<proteinExistence type="inferred from homology"/>
<dbReference type="SUPFAM" id="SSF52540">
    <property type="entry name" value="P-loop containing nucleoside triphosphate hydrolases"/>
    <property type="match status" value="1"/>
</dbReference>
<dbReference type="PROSITE" id="PS51217">
    <property type="entry name" value="UVRD_HELICASE_CTER"/>
    <property type="match status" value="1"/>
</dbReference>
<keyword evidence="12" id="KW-0413">Isomerase</keyword>
<keyword evidence="4" id="KW-0227">DNA damage</keyword>
<dbReference type="GO" id="GO:0005829">
    <property type="term" value="C:cytosol"/>
    <property type="evidence" value="ECO:0007669"/>
    <property type="project" value="TreeGrafter"/>
</dbReference>
<protein>
    <recommendedName>
        <fullName evidence="14">DNA 3'-5' helicase</fullName>
        <ecNumber evidence="14">5.6.2.4</ecNumber>
    </recommendedName>
</protein>
<organism evidence="19 20">
    <name type="scientific">Desulfobulbus oralis</name>
    <dbReference type="NCBI Taxonomy" id="1986146"/>
    <lineage>
        <taxon>Bacteria</taxon>
        <taxon>Pseudomonadati</taxon>
        <taxon>Thermodesulfobacteriota</taxon>
        <taxon>Desulfobulbia</taxon>
        <taxon>Desulfobulbales</taxon>
        <taxon>Desulfobulbaceae</taxon>
        <taxon>Desulfobulbus</taxon>
    </lineage>
</organism>
<dbReference type="GO" id="GO:0009338">
    <property type="term" value="C:exodeoxyribonuclease V complex"/>
    <property type="evidence" value="ECO:0007669"/>
    <property type="project" value="TreeGrafter"/>
</dbReference>
<keyword evidence="2" id="KW-0479">Metal-binding</keyword>
<dbReference type="OrthoDB" id="9810135at2"/>
<dbReference type="KEGG" id="deo:CAY53_01945"/>
<evidence type="ECO:0000313" key="20">
    <source>
        <dbReference type="Proteomes" id="UP000239867"/>
    </source>
</evidence>
<evidence type="ECO:0000259" key="18">
    <source>
        <dbReference type="PROSITE" id="PS51217"/>
    </source>
</evidence>
<dbReference type="InterPro" id="IPR014017">
    <property type="entry name" value="DNA_helicase_UvrD-like_C"/>
</dbReference>
<evidence type="ECO:0000256" key="4">
    <source>
        <dbReference type="ARBA" id="ARBA00022763"/>
    </source>
</evidence>
<dbReference type="NCBIfam" id="TIGR00609">
    <property type="entry name" value="recB"/>
    <property type="match status" value="1"/>
</dbReference>
<keyword evidence="7" id="KW-0269">Exonuclease</keyword>
<keyword evidence="1" id="KW-0540">Nuclease</keyword>
<dbReference type="EC" id="5.6.2.4" evidence="14"/>
<gene>
    <name evidence="19" type="ORF">CAY53_01945</name>
</gene>
<comment type="catalytic activity">
    <reaction evidence="15">
        <text>ATP + H2O = ADP + phosphate + H(+)</text>
        <dbReference type="Rhea" id="RHEA:13065"/>
        <dbReference type="ChEBI" id="CHEBI:15377"/>
        <dbReference type="ChEBI" id="CHEBI:15378"/>
        <dbReference type="ChEBI" id="CHEBI:30616"/>
        <dbReference type="ChEBI" id="CHEBI:43474"/>
        <dbReference type="ChEBI" id="CHEBI:456216"/>
        <dbReference type="EC" id="5.6.2.4"/>
    </reaction>
</comment>
<dbReference type="Gene3D" id="1.10.486.10">
    <property type="entry name" value="PCRA, domain 4"/>
    <property type="match status" value="1"/>
</dbReference>
<keyword evidence="10" id="KW-0238">DNA-binding</keyword>
<dbReference type="GO" id="GO:0005524">
    <property type="term" value="F:ATP binding"/>
    <property type="evidence" value="ECO:0007669"/>
    <property type="project" value="UniProtKB-UniRule"/>
</dbReference>
<reference evidence="19 20" key="1">
    <citation type="journal article" date="2018" name="MBio">
        <title>Insights into the evolution of host association through the isolation and characterization of a novel human periodontal pathobiont, Desulfobulbus oralis.</title>
        <authorList>
            <person name="Cross K.L."/>
            <person name="Chirania P."/>
            <person name="Xiong W."/>
            <person name="Beall C.J."/>
            <person name="Elkins J.G."/>
            <person name="Giannone R.J."/>
            <person name="Griffen A.L."/>
            <person name="Guss A.M."/>
            <person name="Hettich R.L."/>
            <person name="Joshi S.S."/>
            <person name="Mokrzan E.M."/>
            <person name="Martin R.K."/>
            <person name="Zhulin I.B."/>
            <person name="Leys E.J."/>
            <person name="Podar M."/>
        </authorList>
    </citation>
    <scope>NUCLEOTIDE SEQUENCE [LARGE SCALE GENOMIC DNA]</scope>
    <source>
        <strain evidence="19 20">ORNL</strain>
    </source>
</reference>
<dbReference type="Pfam" id="PF12705">
    <property type="entry name" value="PDDEXK_1"/>
    <property type="match status" value="1"/>
</dbReference>
<keyword evidence="9" id="KW-0460">Magnesium</keyword>
<dbReference type="EMBL" id="CP021255">
    <property type="protein sequence ID" value="AVD70396.1"/>
    <property type="molecule type" value="Genomic_DNA"/>
</dbReference>
<dbReference type="Gene3D" id="3.90.320.10">
    <property type="match status" value="1"/>
</dbReference>
<comment type="catalytic activity">
    <reaction evidence="13">
        <text>Couples ATP hydrolysis with the unwinding of duplex DNA by translocating in the 3'-5' direction.</text>
        <dbReference type="EC" id="5.6.2.4"/>
    </reaction>
</comment>
<keyword evidence="8 16" id="KW-0067">ATP-binding</keyword>
<dbReference type="SUPFAM" id="SSF52980">
    <property type="entry name" value="Restriction endonuclease-like"/>
    <property type="match status" value="1"/>
</dbReference>
<dbReference type="Pfam" id="PF13361">
    <property type="entry name" value="UvrD_C"/>
    <property type="match status" value="1"/>
</dbReference>
<dbReference type="InterPro" id="IPR038726">
    <property type="entry name" value="PDDEXK_AddAB-type"/>
</dbReference>
<dbReference type="HAMAP" id="MF_01485">
    <property type="entry name" value="RecB"/>
    <property type="match status" value="1"/>
</dbReference>
<accession>A0A2L1GL84</accession>
<evidence type="ECO:0000256" key="10">
    <source>
        <dbReference type="ARBA" id="ARBA00023125"/>
    </source>
</evidence>
<evidence type="ECO:0000256" key="15">
    <source>
        <dbReference type="ARBA" id="ARBA00048988"/>
    </source>
</evidence>
<evidence type="ECO:0000256" key="8">
    <source>
        <dbReference type="ARBA" id="ARBA00022840"/>
    </source>
</evidence>
<dbReference type="PANTHER" id="PTHR11070">
    <property type="entry name" value="UVRD / RECB / PCRA DNA HELICASE FAMILY MEMBER"/>
    <property type="match status" value="1"/>
</dbReference>
<evidence type="ECO:0000256" key="7">
    <source>
        <dbReference type="ARBA" id="ARBA00022839"/>
    </source>
</evidence>
<feature type="domain" description="UvrD-like helicase ATP-binding" evidence="17">
    <location>
        <begin position="1"/>
        <end position="455"/>
    </location>
</feature>
<evidence type="ECO:0000256" key="5">
    <source>
        <dbReference type="ARBA" id="ARBA00022801"/>
    </source>
</evidence>
<dbReference type="InterPro" id="IPR011335">
    <property type="entry name" value="Restrct_endonuc-II-like"/>
</dbReference>
<dbReference type="InterPro" id="IPR014016">
    <property type="entry name" value="UvrD-like_ATP-bd"/>
</dbReference>
<dbReference type="AlphaFoldDB" id="A0A2L1GL84"/>
<feature type="binding site" evidence="16">
    <location>
        <begin position="19"/>
        <end position="26"/>
    </location>
    <ligand>
        <name>ATP</name>
        <dbReference type="ChEBI" id="CHEBI:30616"/>
    </ligand>
</feature>
<dbReference type="CDD" id="cd22352">
    <property type="entry name" value="RecB_C-like"/>
    <property type="match status" value="1"/>
</dbReference>
<dbReference type="Pfam" id="PF00580">
    <property type="entry name" value="UvrD-helicase"/>
    <property type="match status" value="1"/>
</dbReference>
<keyword evidence="3 16" id="KW-0547">Nucleotide-binding</keyword>
<dbReference type="RefSeq" id="WP_104935707.1">
    <property type="nucleotide sequence ID" value="NZ_CP021255.1"/>
</dbReference>
<dbReference type="InterPro" id="IPR004586">
    <property type="entry name" value="RecB"/>
</dbReference>
<evidence type="ECO:0000256" key="14">
    <source>
        <dbReference type="ARBA" id="ARBA00034808"/>
    </source>
</evidence>
<keyword evidence="11" id="KW-0234">DNA repair</keyword>
<evidence type="ECO:0000259" key="17">
    <source>
        <dbReference type="PROSITE" id="PS51198"/>
    </source>
</evidence>
<feature type="domain" description="UvrD-like helicase C-terminal" evidence="18">
    <location>
        <begin position="485"/>
        <end position="748"/>
    </location>
</feature>
<evidence type="ECO:0000256" key="13">
    <source>
        <dbReference type="ARBA" id="ARBA00034617"/>
    </source>
</evidence>
<keyword evidence="5 16" id="KW-0378">Hydrolase</keyword>
<evidence type="ECO:0000256" key="3">
    <source>
        <dbReference type="ARBA" id="ARBA00022741"/>
    </source>
</evidence>
<dbReference type="GO" id="GO:0000725">
    <property type="term" value="P:recombinational repair"/>
    <property type="evidence" value="ECO:0007669"/>
    <property type="project" value="TreeGrafter"/>
</dbReference>
<dbReference type="GO" id="GO:0008854">
    <property type="term" value="F:exodeoxyribonuclease V activity"/>
    <property type="evidence" value="ECO:0007669"/>
    <property type="project" value="InterPro"/>
</dbReference>
<dbReference type="Gene3D" id="1.10.3170.10">
    <property type="entry name" value="Recbcd, chain B, domain 2"/>
    <property type="match status" value="1"/>
</dbReference>
<dbReference type="GO" id="GO:0003677">
    <property type="term" value="F:DNA binding"/>
    <property type="evidence" value="ECO:0007669"/>
    <property type="project" value="UniProtKB-KW"/>
</dbReference>
<dbReference type="GO" id="GO:0043138">
    <property type="term" value="F:3'-5' DNA helicase activity"/>
    <property type="evidence" value="ECO:0007669"/>
    <property type="project" value="UniProtKB-EC"/>
</dbReference>
<evidence type="ECO:0000256" key="6">
    <source>
        <dbReference type="ARBA" id="ARBA00022806"/>
    </source>
</evidence>
<evidence type="ECO:0000256" key="2">
    <source>
        <dbReference type="ARBA" id="ARBA00022723"/>
    </source>
</evidence>
<name>A0A2L1GL84_9BACT</name>
<evidence type="ECO:0000256" key="1">
    <source>
        <dbReference type="ARBA" id="ARBA00022722"/>
    </source>
</evidence>
<evidence type="ECO:0000256" key="9">
    <source>
        <dbReference type="ARBA" id="ARBA00022842"/>
    </source>
</evidence>
<dbReference type="PANTHER" id="PTHR11070:SF23">
    <property type="entry name" value="RECBCD ENZYME SUBUNIT RECB"/>
    <property type="match status" value="1"/>
</dbReference>
<dbReference type="GO" id="GO:0046872">
    <property type="term" value="F:metal ion binding"/>
    <property type="evidence" value="ECO:0007669"/>
    <property type="project" value="UniProtKB-KW"/>
</dbReference>
<dbReference type="InterPro" id="IPR000212">
    <property type="entry name" value="DNA_helicase_UvrD/REP"/>
</dbReference>
<evidence type="ECO:0000313" key="19">
    <source>
        <dbReference type="EMBL" id="AVD70396.1"/>
    </source>
</evidence>
<dbReference type="GO" id="GO:0016887">
    <property type="term" value="F:ATP hydrolysis activity"/>
    <property type="evidence" value="ECO:0007669"/>
    <property type="project" value="RHEA"/>
</dbReference>
<evidence type="ECO:0000256" key="12">
    <source>
        <dbReference type="ARBA" id="ARBA00023235"/>
    </source>
</evidence>